<gene>
    <name evidence="3" type="ORF">CLV43_10336</name>
</gene>
<keyword evidence="2" id="KW-0472">Membrane</keyword>
<keyword evidence="2" id="KW-0812">Transmembrane</keyword>
<reference evidence="3 4" key="1">
    <citation type="submission" date="2018-03" db="EMBL/GenBank/DDBJ databases">
        <title>Genomic Encyclopedia of Archaeal and Bacterial Type Strains, Phase II (KMG-II): from individual species to whole genera.</title>
        <authorList>
            <person name="Goeker M."/>
        </authorList>
    </citation>
    <scope>NUCLEOTIDE SEQUENCE [LARGE SCALE GENOMIC DNA]</scope>
    <source>
        <strain evidence="3 4">DSM 44720</strain>
    </source>
</reference>
<comment type="caution">
    <text evidence="3">The sequence shown here is derived from an EMBL/GenBank/DDBJ whole genome shotgun (WGS) entry which is preliminary data.</text>
</comment>
<evidence type="ECO:0000313" key="4">
    <source>
        <dbReference type="Proteomes" id="UP000239494"/>
    </source>
</evidence>
<dbReference type="EMBL" id="PVTF01000003">
    <property type="protein sequence ID" value="PRY43296.1"/>
    <property type="molecule type" value="Genomic_DNA"/>
</dbReference>
<keyword evidence="4" id="KW-1185">Reference proteome</keyword>
<evidence type="ECO:0000256" key="2">
    <source>
        <dbReference type="SAM" id="Phobius"/>
    </source>
</evidence>
<evidence type="ECO:0000313" key="3">
    <source>
        <dbReference type="EMBL" id="PRY43296.1"/>
    </source>
</evidence>
<feature type="transmembrane region" description="Helical" evidence="2">
    <location>
        <begin position="29"/>
        <end position="56"/>
    </location>
</feature>
<dbReference type="AlphaFoldDB" id="A0A2T0TCA7"/>
<dbReference type="Proteomes" id="UP000239494">
    <property type="component" value="Unassembled WGS sequence"/>
</dbReference>
<protein>
    <submittedName>
        <fullName evidence="3">Uncharacterized protein</fullName>
    </submittedName>
</protein>
<feature type="transmembrane region" description="Helical" evidence="2">
    <location>
        <begin position="62"/>
        <end position="90"/>
    </location>
</feature>
<organism evidence="3 4">
    <name type="scientific">Umezawaea tangerina</name>
    <dbReference type="NCBI Taxonomy" id="84725"/>
    <lineage>
        <taxon>Bacteria</taxon>
        <taxon>Bacillati</taxon>
        <taxon>Actinomycetota</taxon>
        <taxon>Actinomycetes</taxon>
        <taxon>Pseudonocardiales</taxon>
        <taxon>Pseudonocardiaceae</taxon>
        <taxon>Umezawaea</taxon>
    </lineage>
</organism>
<proteinExistence type="predicted"/>
<feature type="compositionally biased region" description="Basic and acidic residues" evidence="1">
    <location>
        <begin position="10"/>
        <end position="22"/>
    </location>
</feature>
<feature type="region of interest" description="Disordered" evidence="1">
    <location>
        <begin position="1"/>
        <end position="27"/>
    </location>
</feature>
<accession>A0A2T0TCA7</accession>
<sequence>MTVEGSDPGPKCDHGKEPEEPKPFSPRTLGLMVTASLVAVLMGISAGVPAGLAVIADHGPGWAAVAGLITFLAIAAITWISVLAGLNALLTRK</sequence>
<name>A0A2T0TCA7_9PSEU</name>
<keyword evidence="2" id="KW-1133">Transmembrane helix</keyword>
<evidence type="ECO:0000256" key="1">
    <source>
        <dbReference type="SAM" id="MobiDB-lite"/>
    </source>
</evidence>